<keyword evidence="1" id="KW-0812">Transmembrane</keyword>
<evidence type="ECO:0000256" key="1">
    <source>
        <dbReference type="SAM" id="Phobius"/>
    </source>
</evidence>
<evidence type="ECO:0000313" key="3">
    <source>
        <dbReference type="Proteomes" id="UP000670092"/>
    </source>
</evidence>
<dbReference type="EMBL" id="JAEVHI010000003">
    <property type="protein sequence ID" value="KAG5295978.1"/>
    <property type="molecule type" value="Genomic_DNA"/>
</dbReference>
<dbReference type="Proteomes" id="UP000670092">
    <property type="component" value="Unassembled WGS sequence"/>
</dbReference>
<gene>
    <name evidence="2" type="ORF">I7I52_06434</name>
</gene>
<evidence type="ECO:0000313" key="2">
    <source>
        <dbReference type="EMBL" id="KAG5295978.1"/>
    </source>
</evidence>
<comment type="caution">
    <text evidence="2">The sequence shown here is derived from an EMBL/GenBank/DDBJ whole genome shotgun (WGS) entry which is preliminary data.</text>
</comment>
<name>A0A8H7YUT3_AJECA</name>
<dbReference type="AlphaFoldDB" id="A0A8H7YUT3"/>
<sequence length="135" mass="15150">MRRLGYYAEEPARKHPEKKTHGRVKIKSYMKCKAANNTTPNRTVFLIFFIFIFVFFKLSVFYMPYTGTMLIAITVERRLYPCPCPGPDGVDDDSVACPCCPCWPCWPCWPCALLPVPVPAPAPPIINPGGNIGIP</sequence>
<protein>
    <submittedName>
        <fullName evidence="2">Uncharacterized protein</fullName>
    </submittedName>
</protein>
<accession>A0A8H7YUT3</accession>
<proteinExistence type="predicted"/>
<organism evidence="2 3">
    <name type="scientific">Ajellomyces capsulatus</name>
    <name type="common">Darling's disease fungus</name>
    <name type="synonym">Histoplasma capsulatum</name>
    <dbReference type="NCBI Taxonomy" id="5037"/>
    <lineage>
        <taxon>Eukaryota</taxon>
        <taxon>Fungi</taxon>
        <taxon>Dikarya</taxon>
        <taxon>Ascomycota</taxon>
        <taxon>Pezizomycotina</taxon>
        <taxon>Eurotiomycetes</taxon>
        <taxon>Eurotiomycetidae</taxon>
        <taxon>Onygenales</taxon>
        <taxon>Ajellomycetaceae</taxon>
        <taxon>Histoplasma</taxon>
    </lineage>
</organism>
<feature type="transmembrane region" description="Helical" evidence="1">
    <location>
        <begin position="44"/>
        <end position="63"/>
    </location>
</feature>
<dbReference type="VEuPathDB" id="FungiDB:I7I52_06434"/>
<keyword evidence="1" id="KW-1133">Transmembrane helix</keyword>
<keyword evidence="1" id="KW-0472">Membrane</keyword>
<reference evidence="2 3" key="1">
    <citation type="submission" date="2021-01" db="EMBL/GenBank/DDBJ databases">
        <title>Chromosome-level genome assembly of a human fungal pathogen reveals clustering of transcriptionally co-regulated genes.</title>
        <authorList>
            <person name="Voorhies M."/>
            <person name="Cohen S."/>
            <person name="Shea T.P."/>
            <person name="Petrus S."/>
            <person name="Munoz J.F."/>
            <person name="Poplawski S."/>
            <person name="Goldman W.E."/>
            <person name="Michael T."/>
            <person name="Cuomo C.A."/>
            <person name="Sil A."/>
            <person name="Beyhan S."/>
        </authorList>
    </citation>
    <scope>NUCLEOTIDE SEQUENCE [LARGE SCALE GENOMIC DNA]</scope>
    <source>
        <strain evidence="2 3">G184AR</strain>
    </source>
</reference>